<name>A0A1G2B6J5_9BACT</name>
<evidence type="ECO:0000256" key="1">
    <source>
        <dbReference type="ARBA" id="ARBA00006611"/>
    </source>
</evidence>
<dbReference type="GO" id="GO:0005886">
    <property type="term" value="C:plasma membrane"/>
    <property type="evidence" value="ECO:0007669"/>
    <property type="project" value="TreeGrafter"/>
</dbReference>
<dbReference type="Pfam" id="PF05157">
    <property type="entry name" value="MshEN"/>
    <property type="match status" value="1"/>
</dbReference>
<dbReference type="SUPFAM" id="SSF160246">
    <property type="entry name" value="EspE N-terminal domain-like"/>
    <property type="match status" value="1"/>
</dbReference>
<dbReference type="InterPro" id="IPR037257">
    <property type="entry name" value="T2SS_E_N_sf"/>
</dbReference>
<dbReference type="CDD" id="cd01129">
    <property type="entry name" value="PulE-GspE-like"/>
    <property type="match status" value="1"/>
</dbReference>
<dbReference type="InterPro" id="IPR001482">
    <property type="entry name" value="T2SS/T4SS_dom"/>
</dbReference>
<dbReference type="InterPro" id="IPR027417">
    <property type="entry name" value="P-loop_NTPase"/>
</dbReference>
<dbReference type="PANTHER" id="PTHR30258">
    <property type="entry name" value="TYPE II SECRETION SYSTEM PROTEIN GSPE-RELATED"/>
    <property type="match status" value="1"/>
</dbReference>
<keyword evidence="2" id="KW-0547">Nucleotide-binding</keyword>
<evidence type="ECO:0000259" key="4">
    <source>
        <dbReference type="SMART" id="SM00382"/>
    </source>
</evidence>
<evidence type="ECO:0000256" key="3">
    <source>
        <dbReference type="ARBA" id="ARBA00022840"/>
    </source>
</evidence>
<gene>
    <name evidence="5" type="ORF">A2898_03655</name>
</gene>
<comment type="caution">
    <text evidence="5">The sequence shown here is derived from an EMBL/GenBank/DDBJ whole genome shotgun (WGS) entry which is preliminary data.</text>
</comment>
<reference evidence="5 6" key="1">
    <citation type="journal article" date="2016" name="Nat. Commun.">
        <title>Thousands of microbial genomes shed light on interconnected biogeochemical processes in an aquifer system.</title>
        <authorList>
            <person name="Anantharaman K."/>
            <person name="Brown C.T."/>
            <person name="Hug L.A."/>
            <person name="Sharon I."/>
            <person name="Castelle C.J."/>
            <person name="Probst A.J."/>
            <person name="Thomas B.C."/>
            <person name="Singh A."/>
            <person name="Wilkins M.J."/>
            <person name="Karaoz U."/>
            <person name="Brodie E.L."/>
            <person name="Williams K.H."/>
            <person name="Hubbard S.S."/>
            <person name="Banfield J.F."/>
        </authorList>
    </citation>
    <scope>NUCLEOTIDE SEQUENCE [LARGE SCALE GENOMIC DNA]</scope>
</reference>
<dbReference type="PANTHER" id="PTHR30258:SF1">
    <property type="entry name" value="PROTEIN TRANSPORT PROTEIN HOFB HOMOLOG"/>
    <property type="match status" value="1"/>
</dbReference>
<dbReference type="GO" id="GO:0005524">
    <property type="term" value="F:ATP binding"/>
    <property type="evidence" value="ECO:0007669"/>
    <property type="project" value="UniProtKB-KW"/>
</dbReference>
<dbReference type="Gene3D" id="3.30.300.160">
    <property type="entry name" value="Type II secretion system, protein E, N-terminal domain"/>
    <property type="match status" value="1"/>
</dbReference>
<dbReference type="EMBL" id="MHKE01000006">
    <property type="protein sequence ID" value="OGY84605.1"/>
    <property type="molecule type" value="Genomic_DNA"/>
</dbReference>
<dbReference type="Proteomes" id="UP000179164">
    <property type="component" value="Unassembled WGS sequence"/>
</dbReference>
<dbReference type="SUPFAM" id="SSF52540">
    <property type="entry name" value="P-loop containing nucleoside triphosphate hydrolases"/>
    <property type="match status" value="1"/>
</dbReference>
<sequence>MISILSGDNKQNGLWELIERDKILTRDNFRDAEKTAKKSGRHIVEVLAEQHEKHVDKLLHIFSQYYKIPSIMLRNRIIAPYIINLIPKEIAEQHSIIIFKKLGQDVYIAVTNPENSQTVDFVKKKTGLEPKIFITSPQEITHGLKKYQNELEDEFSRIIQKSTAETLALHASPERLAEHVPIITMMNSIIERALSLRASDIHLEPTDSQVVIRFRVDGLLQQIVELPKELLRALVSRIKLMAHLKIDEHRMPQDGRFNFSFANRDIAVRTSVIPTLNGSKVVLRLLDTKEQLFHLRGLGFNGHDLHIIKKEIQRPHGIILVTGPTGSGKTTTLYTLLRMLNKEEVNICTIEDPIEYGLEGVNQMQVNTPAGLTFSSGLRSLLRQDPNILMVGEIRDADTADIALNAAMTGHLVLSTLHTNSAFLAFQRLIEMGVPPFLATSVTNLIIGQRLVRRICDGCRIPYRSMSKITETYADNLHLRENVEKLYSRKLIENRSLDSIKFTHGQGCKKCNFTGFRGRIGVYEVVTLDTDSSTSVLKDYSEKFVRTLAQSNGALTMLEDGILKVIQGATTFEEVLRAIKE</sequence>
<dbReference type="GO" id="GO:0016887">
    <property type="term" value="F:ATP hydrolysis activity"/>
    <property type="evidence" value="ECO:0007669"/>
    <property type="project" value="TreeGrafter"/>
</dbReference>
<evidence type="ECO:0000313" key="6">
    <source>
        <dbReference type="Proteomes" id="UP000179164"/>
    </source>
</evidence>
<dbReference type="InterPro" id="IPR007831">
    <property type="entry name" value="T2SS_GspE_N"/>
</dbReference>
<accession>A0A1G2B6J5</accession>
<dbReference type="Gene3D" id="3.40.50.300">
    <property type="entry name" value="P-loop containing nucleotide triphosphate hydrolases"/>
    <property type="match status" value="1"/>
</dbReference>
<dbReference type="Gene3D" id="3.30.450.90">
    <property type="match status" value="1"/>
</dbReference>
<dbReference type="Pfam" id="PF00437">
    <property type="entry name" value="T2SSE"/>
    <property type="match status" value="1"/>
</dbReference>
<evidence type="ECO:0000313" key="5">
    <source>
        <dbReference type="EMBL" id="OGY84605.1"/>
    </source>
</evidence>
<evidence type="ECO:0000256" key="2">
    <source>
        <dbReference type="ARBA" id="ARBA00022741"/>
    </source>
</evidence>
<dbReference type="InterPro" id="IPR003593">
    <property type="entry name" value="AAA+_ATPase"/>
</dbReference>
<organism evidence="5 6">
    <name type="scientific">Candidatus Kerfeldbacteria bacterium RIFCSPLOWO2_01_FULL_48_11</name>
    <dbReference type="NCBI Taxonomy" id="1798543"/>
    <lineage>
        <taxon>Bacteria</taxon>
        <taxon>Candidatus Kerfeldiibacteriota</taxon>
    </lineage>
</organism>
<feature type="domain" description="AAA+ ATPase" evidence="4">
    <location>
        <begin position="315"/>
        <end position="436"/>
    </location>
</feature>
<dbReference type="AlphaFoldDB" id="A0A1G2B6J5"/>
<dbReference type="SMART" id="SM00382">
    <property type="entry name" value="AAA"/>
    <property type="match status" value="1"/>
</dbReference>
<proteinExistence type="inferred from homology"/>
<dbReference type="STRING" id="1798543.A2898_03655"/>
<protein>
    <recommendedName>
        <fullName evidence="4">AAA+ ATPase domain-containing protein</fullName>
    </recommendedName>
</protein>
<comment type="similarity">
    <text evidence="1">Belongs to the GSP E family.</text>
</comment>
<keyword evidence="3" id="KW-0067">ATP-binding</keyword>